<reference evidence="1" key="1">
    <citation type="journal article" date="2020" name="New Phytol.">
        <title>Comparative genomics reveals dynamic genome evolution in host specialist ectomycorrhizal fungi.</title>
        <authorList>
            <person name="Lofgren L.A."/>
            <person name="Nguyen N.H."/>
            <person name="Vilgalys R."/>
            <person name="Ruytinx J."/>
            <person name="Liao H.L."/>
            <person name="Branco S."/>
            <person name="Kuo A."/>
            <person name="LaButti K."/>
            <person name="Lipzen A."/>
            <person name="Andreopoulos W."/>
            <person name="Pangilinan J."/>
            <person name="Riley R."/>
            <person name="Hundley H."/>
            <person name="Na H."/>
            <person name="Barry K."/>
            <person name="Grigoriev I.V."/>
            <person name="Stajich J.E."/>
            <person name="Kennedy P.G."/>
        </authorList>
    </citation>
    <scope>NUCLEOTIDE SEQUENCE</scope>
    <source>
        <strain evidence="1">DOB743</strain>
    </source>
</reference>
<keyword evidence="2" id="KW-1185">Reference proteome</keyword>
<dbReference type="Proteomes" id="UP000714275">
    <property type="component" value="Unassembled WGS sequence"/>
</dbReference>
<name>A0A9P6ZWS9_9AGAM</name>
<dbReference type="EMBL" id="JABBWD010000018">
    <property type="protein sequence ID" value="KAG1778011.1"/>
    <property type="molecule type" value="Genomic_DNA"/>
</dbReference>
<evidence type="ECO:0000313" key="2">
    <source>
        <dbReference type="Proteomes" id="UP000714275"/>
    </source>
</evidence>
<comment type="caution">
    <text evidence="1">The sequence shown here is derived from an EMBL/GenBank/DDBJ whole genome shotgun (WGS) entry which is preliminary data.</text>
</comment>
<organism evidence="1 2">
    <name type="scientific">Suillus placidus</name>
    <dbReference type="NCBI Taxonomy" id="48579"/>
    <lineage>
        <taxon>Eukaryota</taxon>
        <taxon>Fungi</taxon>
        <taxon>Dikarya</taxon>
        <taxon>Basidiomycota</taxon>
        <taxon>Agaricomycotina</taxon>
        <taxon>Agaricomycetes</taxon>
        <taxon>Agaricomycetidae</taxon>
        <taxon>Boletales</taxon>
        <taxon>Suillineae</taxon>
        <taxon>Suillaceae</taxon>
        <taxon>Suillus</taxon>
    </lineage>
</organism>
<protein>
    <submittedName>
        <fullName evidence="1">Uncharacterized protein</fullName>
    </submittedName>
</protein>
<gene>
    <name evidence="1" type="ORF">EV702DRAFT_1045021</name>
</gene>
<accession>A0A9P6ZWS9</accession>
<sequence length="115" mass="13277">MLSLLLYLLQRQSRRFSRLLLQQLSMLLQPSNALADNVNLLSDTEPTMLILVHVKLALWIWMLVKNLTSLMLVVTRRKNMSPTHTPDHSRPPTVLSILCQLILWPQEMALAIPLR</sequence>
<proteinExistence type="predicted"/>
<dbReference type="AlphaFoldDB" id="A0A9P6ZWS9"/>
<evidence type="ECO:0000313" key="1">
    <source>
        <dbReference type="EMBL" id="KAG1778011.1"/>
    </source>
</evidence>